<protein>
    <recommendedName>
        <fullName evidence="3">SOS cell division inhibitor</fullName>
    </recommendedName>
</protein>
<dbReference type="OrthoDB" id="9811176at2"/>
<dbReference type="Proteomes" id="UP000073601">
    <property type="component" value="Unassembled WGS sequence"/>
</dbReference>
<dbReference type="EMBL" id="FIZY01000010">
    <property type="protein sequence ID" value="CZF80570.1"/>
    <property type="molecule type" value="Genomic_DNA"/>
</dbReference>
<evidence type="ECO:0008006" key="3">
    <source>
        <dbReference type="Google" id="ProtNLM"/>
    </source>
</evidence>
<dbReference type="InterPro" id="IPR017166">
    <property type="entry name" value="UCP037290"/>
</dbReference>
<dbReference type="Gene3D" id="3.40.50.300">
    <property type="entry name" value="P-loop containing nucleotide triphosphate hydrolases"/>
    <property type="match status" value="1"/>
</dbReference>
<sequence length="235" mass="25538">MLDNFLALHSGIWTANRLYQPKAHCRPSGHTVIDEKLDGGWPESGVVELQLPCFGIGELRLILPAVVSALKDSELTVFAAPPGELNPIALCQAGLDLEKVIILDASIASSLWCVEQALKSGCCRSAVLWGDALSVTQARRLQLAATENDCLLFMITHQKSVQGLPISCRLSVIPDEVGLKVTVVKRRGLPVEPFHVPLEPVFHSFSLAEKAKKSEVITLESLQLADTSNVVPLFR</sequence>
<gene>
    <name evidence="1" type="ORF">GMA8713_01501</name>
</gene>
<organism evidence="1 2">
    <name type="scientific">Grimontia marina</name>
    <dbReference type="NCBI Taxonomy" id="646534"/>
    <lineage>
        <taxon>Bacteria</taxon>
        <taxon>Pseudomonadati</taxon>
        <taxon>Pseudomonadota</taxon>
        <taxon>Gammaproteobacteria</taxon>
        <taxon>Vibrionales</taxon>
        <taxon>Vibrionaceae</taxon>
        <taxon>Grimontia</taxon>
    </lineage>
</organism>
<dbReference type="InterPro" id="IPR027417">
    <property type="entry name" value="P-loop_NTPase"/>
</dbReference>
<dbReference type="AlphaFoldDB" id="A0A128F2B3"/>
<proteinExistence type="predicted"/>
<keyword evidence="2" id="KW-1185">Reference proteome</keyword>
<name>A0A128F2B3_9GAMM</name>
<dbReference type="RefSeq" id="WP_062707331.1">
    <property type="nucleotide sequence ID" value="NZ_CAWRCI010000010.1"/>
</dbReference>
<reference evidence="2" key="1">
    <citation type="submission" date="2016-02" db="EMBL/GenBank/DDBJ databases">
        <authorList>
            <person name="Rodrigo-Torres Lidia"/>
            <person name="Arahal R.David."/>
        </authorList>
    </citation>
    <scope>NUCLEOTIDE SEQUENCE [LARGE SCALE GENOMIC DNA]</scope>
    <source>
        <strain evidence="2">CECT 8713</strain>
    </source>
</reference>
<evidence type="ECO:0000313" key="1">
    <source>
        <dbReference type="EMBL" id="CZF80570.1"/>
    </source>
</evidence>
<dbReference type="SUPFAM" id="SSF52540">
    <property type="entry name" value="P-loop containing nucleoside triphosphate hydrolases"/>
    <property type="match status" value="1"/>
</dbReference>
<dbReference type="InterPro" id="IPR047610">
    <property type="entry name" value="ImuA_translesion"/>
</dbReference>
<accession>A0A128F2B3</accession>
<dbReference type="PIRSF" id="PIRSF037290">
    <property type="entry name" value="UCP037290"/>
    <property type="match status" value="1"/>
</dbReference>
<dbReference type="NCBIfam" id="NF033429">
    <property type="entry name" value="ImuA_translesion"/>
    <property type="match status" value="1"/>
</dbReference>
<evidence type="ECO:0000313" key="2">
    <source>
        <dbReference type="Proteomes" id="UP000073601"/>
    </source>
</evidence>